<dbReference type="SUPFAM" id="SSF64153">
    <property type="entry name" value="YjeF N-terminal domain-like"/>
    <property type="match status" value="1"/>
</dbReference>
<dbReference type="EMBL" id="UGMS01000006">
    <property type="protein sequence ID" value="STW80820.1"/>
    <property type="molecule type" value="Genomic_DNA"/>
</dbReference>
<dbReference type="InterPro" id="IPR036652">
    <property type="entry name" value="YjeF_N_dom_sf"/>
</dbReference>
<feature type="domain" description="YjeF N-terminal" evidence="1">
    <location>
        <begin position="18"/>
        <end position="45"/>
    </location>
</feature>
<gene>
    <name evidence="2" type="primary">nnr_5</name>
    <name evidence="2" type="ORF">NCTC11685_08187</name>
</gene>
<proteinExistence type="predicted"/>
<dbReference type="InterPro" id="IPR004443">
    <property type="entry name" value="YjeF_N_dom"/>
</dbReference>
<keyword evidence="2" id="KW-0808">Transferase</keyword>
<accession>A0A7H4PQZ7</accession>
<keyword evidence="2" id="KW-0418">Kinase</keyword>
<sequence>MTKNTGSIPHIIWSAEALRRAEKEAADALGLTLYELMRRAGEAAF</sequence>
<protein>
    <submittedName>
        <fullName evidence="2">Putative carbohydrate kinase</fullName>
    </submittedName>
</protein>
<name>A0A7H4PQZ7_9ENTR</name>
<dbReference type="GO" id="GO:0016301">
    <property type="term" value="F:kinase activity"/>
    <property type="evidence" value="ECO:0007669"/>
    <property type="project" value="UniProtKB-KW"/>
</dbReference>
<dbReference type="PROSITE" id="PS51385">
    <property type="entry name" value="YJEF_N"/>
    <property type="match status" value="1"/>
</dbReference>
<evidence type="ECO:0000313" key="2">
    <source>
        <dbReference type="EMBL" id="STW80820.1"/>
    </source>
</evidence>
<comment type="caution">
    <text evidence="2">The sequence shown here is derived from an EMBL/GenBank/DDBJ whole genome shotgun (WGS) entry which is preliminary data.</text>
</comment>
<dbReference type="AlphaFoldDB" id="A0A7H4PQZ7"/>
<dbReference type="Proteomes" id="UP000254863">
    <property type="component" value="Unassembled WGS sequence"/>
</dbReference>
<evidence type="ECO:0000313" key="3">
    <source>
        <dbReference type="Proteomes" id="UP000254863"/>
    </source>
</evidence>
<reference evidence="2 3" key="1">
    <citation type="submission" date="2018-06" db="EMBL/GenBank/DDBJ databases">
        <authorList>
            <consortium name="Pathogen Informatics"/>
            <person name="Doyle S."/>
        </authorList>
    </citation>
    <scope>NUCLEOTIDE SEQUENCE [LARGE SCALE GENOMIC DNA]</scope>
    <source>
        <strain evidence="2 3">NCTC11685</strain>
    </source>
</reference>
<evidence type="ECO:0000259" key="1">
    <source>
        <dbReference type="PROSITE" id="PS51385"/>
    </source>
</evidence>
<organism evidence="2 3">
    <name type="scientific">Klebsiella michiganensis</name>
    <dbReference type="NCBI Taxonomy" id="1134687"/>
    <lineage>
        <taxon>Bacteria</taxon>
        <taxon>Pseudomonadati</taxon>
        <taxon>Pseudomonadota</taxon>
        <taxon>Gammaproteobacteria</taxon>
        <taxon>Enterobacterales</taxon>
        <taxon>Enterobacteriaceae</taxon>
        <taxon>Klebsiella/Raoultella group</taxon>
        <taxon>Klebsiella</taxon>
    </lineage>
</organism>